<keyword evidence="2" id="KW-1185">Reference proteome</keyword>
<organism evidence="1 2">
    <name type="scientific">Paenibacillus solanacearum</name>
    <dbReference type="NCBI Taxonomy" id="2048548"/>
    <lineage>
        <taxon>Bacteria</taxon>
        <taxon>Bacillati</taxon>
        <taxon>Bacillota</taxon>
        <taxon>Bacilli</taxon>
        <taxon>Bacillales</taxon>
        <taxon>Paenibacillaceae</taxon>
        <taxon>Paenibacillus</taxon>
    </lineage>
</organism>
<comment type="caution">
    <text evidence="1">The sequence shown here is derived from an EMBL/GenBank/DDBJ whole genome shotgun (WGS) entry which is preliminary data.</text>
</comment>
<dbReference type="Proteomes" id="UP000693672">
    <property type="component" value="Unassembled WGS sequence"/>
</dbReference>
<protein>
    <submittedName>
        <fullName evidence="1">Uncharacterized protein</fullName>
    </submittedName>
</protein>
<dbReference type="EMBL" id="CAJVAS010000034">
    <property type="protein sequence ID" value="CAG7646228.1"/>
    <property type="molecule type" value="Genomic_DNA"/>
</dbReference>
<accession>A0A916K5J5</accession>
<name>A0A916K5J5_9BACL</name>
<sequence length="39" mass="4244">MNILSKIWLMLTQAGSSRRRGLNIFAEVHQINVSGGGTS</sequence>
<gene>
    <name evidence="1" type="ORF">PAESOLCIP111_05118</name>
</gene>
<reference evidence="1" key="1">
    <citation type="submission" date="2021-06" db="EMBL/GenBank/DDBJ databases">
        <authorList>
            <person name="Criscuolo A."/>
        </authorList>
    </citation>
    <scope>NUCLEOTIDE SEQUENCE</scope>
    <source>
        <strain evidence="1">CIP111600</strain>
    </source>
</reference>
<proteinExistence type="predicted"/>
<dbReference type="AlphaFoldDB" id="A0A916K5J5"/>
<evidence type="ECO:0000313" key="1">
    <source>
        <dbReference type="EMBL" id="CAG7646228.1"/>
    </source>
</evidence>
<evidence type="ECO:0000313" key="2">
    <source>
        <dbReference type="Proteomes" id="UP000693672"/>
    </source>
</evidence>